<sequence>MEDMPDDFTPVVFIAIMRLVRHARQVWPQAMRTLAEMMLQHLQSRQLKEGAFRNSELAKITHLLNKLMSVISLSTAEHPFKNNSYQESAIVPILQYMADYRPALHINRQGYRAVIRIQLRQRKNSQEGQWAELKALSWPPWKVDRNAMDTELGPEHGISRAGATLARMHEAGYRPLYWEKLAKLFTGWDIDQTPTIQMRALLSHPGMMLSNKINVNNEPWAARILSTRTIQEAWACYLAWEDAKLPPDQNVYLATFFKLREEQRRQQMRAAVGKDELAGEARYWPLLPGDTREMWPLPPSTHLETYTRTDPPTVDEFYRTLLGNGVVLKDRCLAFIVVEYNTRLREGLERLQASCSVYPEIQSLISLSPTNDVLKVPSAIYAAAVRLYSRSTLSRLESCGQSTDAPDVQLPQIPGYRFNHKHPLVHALKLLHVRPAADSRLWSDVVDEMTRSNHNKLLGMSNALIRDDPTSSHHFEGPRESSEVLNRHRGAMNALRLVRHVTHLRQEQHIDIDIQGFNAVCRTVERAAGVWWRLLQSAASPELSPDESSRSLHHEAQNLARESGEYCEWLKRQFATWVGEEEQSLSTRKTQAHEDVDNVDETNEETTDPREDMPKLLTVPDSATLHAYIRALGWLGDFKGLHATVEWMHKYRSELLERAERDRRGEEMTRKALIALRVFLERSWIRDPIPALDPDDAGQFEHAEHPTEAARLLARARNPADADTIAAVREIVEDVEQWGGWPSDEEVRSYINNLSFYEAGEWRWTKWTAPNSGQSDVEGGASKSKIHPSDQEKEKMGNTLTTSTPSFLLQHQHQSSQPQPQKPLKDRPSSSVKEPAFQGYVAGWRQSSFDSDAQEFSFATFQTSHVSRSNETGEGEGYEGDDEDSQHQDQNLRVQKSEFESLDRGRGLGRNGSLREREKVDGGEGDARTWKERKFEEREPSLERKLERVRWVVGEEHALPRIGRGEGVVRG</sequence>
<dbReference type="Proteomes" id="UP001305779">
    <property type="component" value="Unassembled WGS sequence"/>
</dbReference>
<feature type="compositionally biased region" description="Acidic residues" evidence="1">
    <location>
        <begin position="597"/>
        <end position="606"/>
    </location>
</feature>
<feature type="region of interest" description="Disordered" evidence="1">
    <location>
        <begin position="583"/>
        <end position="615"/>
    </location>
</feature>
<accession>A0ABR0E6V0</accession>
<feature type="compositionally biased region" description="Polar residues" evidence="1">
    <location>
        <begin position="798"/>
        <end position="807"/>
    </location>
</feature>
<feature type="compositionally biased region" description="Basic and acidic residues" evidence="1">
    <location>
        <begin position="913"/>
        <end position="937"/>
    </location>
</feature>
<name>A0ABR0E6V0_ZASCE</name>
<feature type="compositionally biased region" description="Basic and acidic residues" evidence="1">
    <location>
        <begin position="895"/>
        <end position="906"/>
    </location>
</feature>
<feature type="compositionally biased region" description="Low complexity" evidence="1">
    <location>
        <begin position="808"/>
        <end position="819"/>
    </location>
</feature>
<protein>
    <submittedName>
        <fullName evidence="2">Uncharacterized protein</fullName>
    </submittedName>
</protein>
<feature type="compositionally biased region" description="Polar residues" evidence="1">
    <location>
        <begin position="862"/>
        <end position="872"/>
    </location>
</feature>
<gene>
    <name evidence="2" type="ORF">PRZ48_011589</name>
</gene>
<evidence type="ECO:0000313" key="3">
    <source>
        <dbReference type="Proteomes" id="UP001305779"/>
    </source>
</evidence>
<dbReference type="EMBL" id="JAXOVC010000009">
    <property type="protein sequence ID" value="KAK4497139.1"/>
    <property type="molecule type" value="Genomic_DNA"/>
</dbReference>
<evidence type="ECO:0000256" key="1">
    <source>
        <dbReference type="SAM" id="MobiDB-lite"/>
    </source>
</evidence>
<comment type="caution">
    <text evidence="2">The sequence shown here is derived from an EMBL/GenBank/DDBJ whole genome shotgun (WGS) entry which is preliminary data.</text>
</comment>
<keyword evidence="3" id="KW-1185">Reference proteome</keyword>
<proteinExistence type="predicted"/>
<feature type="compositionally biased region" description="Basic and acidic residues" evidence="1">
    <location>
        <begin position="787"/>
        <end position="796"/>
    </location>
</feature>
<feature type="region of interest" description="Disordered" evidence="1">
    <location>
        <begin position="770"/>
        <end position="833"/>
    </location>
</feature>
<evidence type="ECO:0000313" key="2">
    <source>
        <dbReference type="EMBL" id="KAK4497139.1"/>
    </source>
</evidence>
<feature type="region of interest" description="Disordered" evidence="1">
    <location>
        <begin position="862"/>
        <end position="937"/>
    </location>
</feature>
<feature type="compositionally biased region" description="Acidic residues" evidence="1">
    <location>
        <begin position="873"/>
        <end position="884"/>
    </location>
</feature>
<organism evidence="2 3">
    <name type="scientific">Zasmidium cellare</name>
    <name type="common">Wine cellar mold</name>
    <name type="synonym">Racodium cellare</name>
    <dbReference type="NCBI Taxonomy" id="395010"/>
    <lineage>
        <taxon>Eukaryota</taxon>
        <taxon>Fungi</taxon>
        <taxon>Dikarya</taxon>
        <taxon>Ascomycota</taxon>
        <taxon>Pezizomycotina</taxon>
        <taxon>Dothideomycetes</taxon>
        <taxon>Dothideomycetidae</taxon>
        <taxon>Mycosphaerellales</taxon>
        <taxon>Mycosphaerellaceae</taxon>
        <taxon>Zasmidium</taxon>
    </lineage>
</organism>
<reference evidence="2 3" key="1">
    <citation type="journal article" date="2023" name="G3 (Bethesda)">
        <title>A chromosome-level genome assembly of Zasmidium syzygii isolated from banana leaves.</title>
        <authorList>
            <person name="van Westerhoven A.C."/>
            <person name="Mehrabi R."/>
            <person name="Talebi R."/>
            <person name="Steentjes M.B.F."/>
            <person name="Corcolon B."/>
            <person name="Chong P.A."/>
            <person name="Kema G.H.J."/>
            <person name="Seidl M.F."/>
        </authorList>
    </citation>
    <scope>NUCLEOTIDE SEQUENCE [LARGE SCALE GENOMIC DNA]</scope>
    <source>
        <strain evidence="2 3">P124</strain>
    </source>
</reference>